<feature type="signal peptide" evidence="5">
    <location>
        <begin position="1"/>
        <end position="21"/>
    </location>
</feature>
<evidence type="ECO:0000256" key="2">
    <source>
        <dbReference type="ARBA" id="ARBA00022723"/>
    </source>
</evidence>
<evidence type="ECO:0000313" key="8">
    <source>
        <dbReference type="Proteomes" id="UP001597109"/>
    </source>
</evidence>
<comment type="caution">
    <text evidence="7">The sequence shown here is derived from an EMBL/GenBank/DDBJ whole genome shotgun (WGS) entry which is preliminary data.</text>
</comment>
<dbReference type="GO" id="GO:0008237">
    <property type="term" value="F:metallopeptidase activity"/>
    <property type="evidence" value="ECO:0007669"/>
    <property type="project" value="UniProtKB-KW"/>
</dbReference>
<dbReference type="RefSeq" id="WP_144841697.1">
    <property type="nucleotide sequence ID" value="NZ_JBHTKI010000039.1"/>
</dbReference>
<evidence type="ECO:0000256" key="3">
    <source>
        <dbReference type="ARBA" id="ARBA00022801"/>
    </source>
</evidence>
<dbReference type="InterPro" id="IPR024079">
    <property type="entry name" value="MetalloPept_cat_dom_sf"/>
</dbReference>
<keyword evidence="4" id="KW-0862">Zinc</keyword>
<dbReference type="Proteomes" id="UP001597109">
    <property type="component" value="Unassembled WGS sequence"/>
</dbReference>
<evidence type="ECO:0000256" key="4">
    <source>
        <dbReference type="ARBA" id="ARBA00022833"/>
    </source>
</evidence>
<feature type="domain" description="Peptidase M10 metallopeptidase" evidence="6">
    <location>
        <begin position="150"/>
        <end position="207"/>
    </location>
</feature>
<keyword evidence="8" id="KW-1185">Reference proteome</keyword>
<dbReference type="SUPFAM" id="SSF55486">
    <property type="entry name" value="Metalloproteases ('zincins'), catalytic domain"/>
    <property type="match status" value="1"/>
</dbReference>
<keyword evidence="7" id="KW-0482">Metalloprotease</keyword>
<evidence type="ECO:0000256" key="5">
    <source>
        <dbReference type="SAM" id="SignalP"/>
    </source>
</evidence>
<accession>A0ABW3LGN7</accession>
<proteinExistence type="predicted"/>
<feature type="chain" id="PRO_5046675739" evidence="5">
    <location>
        <begin position="22"/>
        <end position="207"/>
    </location>
</feature>
<keyword evidence="3 7" id="KW-0378">Hydrolase</keyword>
<organism evidence="7 8">
    <name type="scientific">Metaplanococcus flavidus</name>
    <dbReference type="NCBI Taxonomy" id="569883"/>
    <lineage>
        <taxon>Bacteria</taxon>
        <taxon>Bacillati</taxon>
        <taxon>Bacillota</taxon>
        <taxon>Bacilli</taxon>
        <taxon>Bacillales</taxon>
        <taxon>Caryophanaceae</taxon>
        <taxon>Metaplanococcus</taxon>
    </lineage>
</organism>
<dbReference type="Gene3D" id="3.40.390.10">
    <property type="entry name" value="Collagenase (Catalytic Domain)"/>
    <property type="match status" value="1"/>
</dbReference>
<dbReference type="Pfam" id="PF00413">
    <property type="entry name" value="Peptidase_M10"/>
    <property type="match status" value="1"/>
</dbReference>
<evidence type="ECO:0000313" key="7">
    <source>
        <dbReference type="EMBL" id="MFD1032841.1"/>
    </source>
</evidence>
<keyword evidence="5" id="KW-0732">Signal</keyword>
<keyword evidence="2" id="KW-0479">Metal-binding</keyword>
<evidence type="ECO:0000259" key="6">
    <source>
        <dbReference type="Pfam" id="PF00413"/>
    </source>
</evidence>
<reference evidence="8" key="1">
    <citation type="journal article" date="2019" name="Int. J. Syst. Evol. Microbiol.">
        <title>The Global Catalogue of Microorganisms (GCM) 10K type strain sequencing project: providing services to taxonomists for standard genome sequencing and annotation.</title>
        <authorList>
            <consortium name="The Broad Institute Genomics Platform"/>
            <consortium name="The Broad Institute Genome Sequencing Center for Infectious Disease"/>
            <person name="Wu L."/>
            <person name="Ma J."/>
        </authorList>
    </citation>
    <scope>NUCLEOTIDE SEQUENCE [LARGE SCALE GENOMIC DNA]</scope>
    <source>
        <strain evidence="8">CCUG 56756</strain>
    </source>
</reference>
<dbReference type="EC" id="3.4.24.-" evidence="7"/>
<dbReference type="InterPro" id="IPR001818">
    <property type="entry name" value="Pept_M10_metallopeptidase"/>
</dbReference>
<evidence type="ECO:0000256" key="1">
    <source>
        <dbReference type="ARBA" id="ARBA00022670"/>
    </source>
</evidence>
<keyword evidence="1" id="KW-0645">Protease</keyword>
<dbReference type="EMBL" id="JBHTKI010000039">
    <property type="protein sequence ID" value="MFD1032841.1"/>
    <property type="molecule type" value="Genomic_DNA"/>
</dbReference>
<gene>
    <name evidence="7" type="ORF">ACFQ1X_15525</name>
</gene>
<name>A0ABW3LGN7_9BACL</name>
<protein>
    <submittedName>
        <fullName evidence="7">Matrixin family metalloprotease</fullName>
        <ecNumber evidence="7">3.4.24.-</ecNumber>
    </submittedName>
</protein>
<sequence>MKKVILLSLILSVLLSGKAYAGDLGMLSYYYSDSSSIARYKSSPLVYFGSLDSSVSGTQLSTMINHATNQWTNGGVRVTTTTRKDWSNIEVYAGNLTSLRTIYPSYDSSNTGLMRPLSTAYEGEWRYAGTYIKNGFQHLRTQVLIKNRTETNLTTRMNYYRKTATHEIGHALGWRGHSSSSNDIMYSSSSAVQNLTTRDKVHLNQIY</sequence>